<comment type="caution">
    <text evidence="2">The sequence shown here is derived from an EMBL/GenBank/DDBJ whole genome shotgun (WGS) entry which is preliminary data.</text>
</comment>
<feature type="compositionally biased region" description="Basic and acidic residues" evidence="1">
    <location>
        <begin position="37"/>
        <end position="47"/>
    </location>
</feature>
<feature type="region of interest" description="Disordered" evidence="1">
    <location>
        <begin position="19"/>
        <end position="47"/>
    </location>
</feature>
<gene>
    <name evidence="2" type="ORF">JKP88DRAFT_307747</name>
</gene>
<evidence type="ECO:0000313" key="3">
    <source>
        <dbReference type="Proteomes" id="UP000664859"/>
    </source>
</evidence>
<reference evidence="2" key="1">
    <citation type="submission" date="2021-02" db="EMBL/GenBank/DDBJ databases">
        <title>First Annotated Genome of the Yellow-green Alga Tribonema minus.</title>
        <authorList>
            <person name="Mahan K.M."/>
        </authorList>
    </citation>
    <scope>NUCLEOTIDE SEQUENCE</scope>
    <source>
        <strain evidence="2">UTEX B ZZ1240</strain>
    </source>
</reference>
<proteinExistence type="predicted"/>
<sequence>MLAAREAWLQDARAELDRVLTGQQQQQQQHYHHQGHRSREETPSAPRMMDHNHVQQFTSQMHLMPRKSGSPGGTYHNADIVSAAEDEQQVVQPPHLCIATDDTAALFTRLAELNAQLHYSQMVANHFRAAALSLTTHAEARLQAALHAEARARDAEDRAELAVAAAADAARQHRGSSSGALATTLPVLRGRLLDAARRETKEAAAAARAAQARAERVEAAAREAAACAAREAHALREQLRLACAQLGQRAVLYAAQRRATAEAGAVDGRTAAHLEAEAAAARAREGLLQEQLRRLEGELADAAGGRAGLEAALNDGAAALREERRARAAVAADLAAAEMRIAALEAEATARPATVLQAEQRFGEELQRQHADAAARQRALQEALQDAEQNAAESQAAAEQAQTGPSWLDHSHVSRCCCCCCCVQADAAVAADAAAAERAELLHLRTVLADVQRSGADGLIENLLQQVQYWKDEALGAAHNGGGSVAASCAQSHGGSDGGGGGGDGVEDSGAAGEGYSFFSDNEHSA</sequence>
<dbReference type="EMBL" id="JAFCMP010000091">
    <property type="protein sequence ID" value="KAG5187217.1"/>
    <property type="molecule type" value="Genomic_DNA"/>
</dbReference>
<evidence type="ECO:0000256" key="1">
    <source>
        <dbReference type="SAM" id="MobiDB-lite"/>
    </source>
</evidence>
<feature type="region of interest" description="Disordered" evidence="1">
    <location>
        <begin position="495"/>
        <end position="526"/>
    </location>
</feature>
<dbReference type="AlphaFoldDB" id="A0A835Z425"/>
<protein>
    <submittedName>
        <fullName evidence="2">Uncharacterized protein</fullName>
    </submittedName>
</protein>
<feature type="region of interest" description="Disordered" evidence="1">
    <location>
        <begin position="367"/>
        <end position="400"/>
    </location>
</feature>
<feature type="compositionally biased region" description="Low complexity" evidence="1">
    <location>
        <begin position="376"/>
        <end position="400"/>
    </location>
</feature>
<organism evidence="2 3">
    <name type="scientific">Tribonema minus</name>
    <dbReference type="NCBI Taxonomy" id="303371"/>
    <lineage>
        <taxon>Eukaryota</taxon>
        <taxon>Sar</taxon>
        <taxon>Stramenopiles</taxon>
        <taxon>Ochrophyta</taxon>
        <taxon>PX clade</taxon>
        <taxon>Xanthophyceae</taxon>
        <taxon>Tribonematales</taxon>
        <taxon>Tribonemataceae</taxon>
        <taxon>Tribonema</taxon>
    </lineage>
</organism>
<name>A0A835Z425_9STRA</name>
<feature type="compositionally biased region" description="Gly residues" evidence="1">
    <location>
        <begin position="495"/>
        <end position="504"/>
    </location>
</feature>
<keyword evidence="3" id="KW-1185">Reference proteome</keyword>
<evidence type="ECO:0000313" key="2">
    <source>
        <dbReference type="EMBL" id="KAG5187217.1"/>
    </source>
</evidence>
<accession>A0A835Z425</accession>
<dbReference type="Proteomes" id="UP000664859">
    <property type="component" value="Unassembled WGS sequence"/>
</dbReference>